<dbReference type="HOGENOM" id="CLU_085305_3_5_5"/>
<comment type="similarity">
    <text evidence="2 7">Belongs to the ExbD/TolR family.</text>
</comment>
<dbReference type="OrthoDB" id="5456447at2"/>
<keyword evidence="9" id="KW-0670">Pyruvate</keyword>
<comment type="subcellular location">
    <subcellularLocation>
        <location evidence="1">Cell membrane</location>
        <topology evidence="1">Single-pass membrane protein</topology>
    </subcellularLocation>
    <subcellularLocation>
        <location evidence="7">Cell membrane</location>
        <topology evidence="7">Single-pass type II membrane protein</topology>
    </subcellularLocation>
</comment>
<evidence type="ECO:0000313" key="9">
    <source>
        <dbReference type="EMBL" id="AHD02034.1"/>
    </source>
</evidence>
<dbReference type="GO" id="GO:0022857">
    <property type="term" value="F:transmembrane transporter activity"/>
    <property type="evidence" value="ECO:0007669"/>
    <property type="project" value="InterPro"/>
</dbReference>
<dbReference type="GO" id="GO:0015031">
    <property type="term" value="P:protein transport"/>
    <property type="evidence" value="ECO:0007669"/>
    <property type="project" value="UniProtKB-KW"/>
</dbReference>
<dbReference type="PANTHER" id="PTHR30558:SF3">
    <property type="entry name" value="BIOPOLYMER TRANSPORT PROTEIN EXBD-RELATED"/>
    <property type="match status" value="1"/>
</dbReference>
<dbReference type="PATRIC" id="fig|999552.6.peg.3254"/>
<dbReference type="InterPro" id="IPR003400">
    <property type="entry name" value="ExbD"/>
</dbReference>
<keyword evidence="6 8" id="KW-0472">Membrane</keyword>
<keyword evidence="3" id="KW-1003">Cell membrane</keyword>
<dbReference type="Pfam" id="PF02472">
    <property type="entry name" value="ExbD"/>
    <property type="match status" value="1"/>
</dbReference>
<keyword evidence="4 7" id="KW-0812">Transmembrane</keyword>
<dbReference type="AlphaFoldDB" id="V9VWF4"/>
<keyword evidence="7" id="KW-0813">Transport</keyword>
<evidence type="ECO:0000256" key="4">
    <source>
        <dbReference type="ARBA" id="ARBA00022692"/>
    </source>
</evidence>
<keyword evidence="10" id="KW-1185">Reference proteome</keyword>
<protein>
    <submittedName>
        <fullName evidence="9">Indolepyruvate ferredoxin oxidoreductase</fullName>
    </submittedName>
</protein>
<accession>V9VWF4</accession>
<dbReference type="GO" id="GO:0005886">
    <property type="term" value="C:plasma membrane"/>
    <property type="evidence" value="ECO:0007669"/>
    <property type="project" value="UniProtKB-SubCell"/>
</dbReference>
<dbReference type="RefSeq" id="WP_024091448.1">
    <property type="nucleotide sequence ID" value="NC_023135.1"/>
</dbReference>
<evidence type="ECO:0000256" key="6">
    <source>
        <dbReference type="ARBA" id="ARBA00023136"/>
    </source>
</evidence>
<dbReference type="PANTHER" id="PTHR30558">
    <property type="entry name" value="EXBD MEMBRANE COMPONENT OF PMF-DRIVEN MACROMOLECULE IMPORT SYSTEM"/>
    <property type="match status" value="1"/>
</dbReference>
<keyword evidence="5 8" id="KW-1133">Transmembrane helix</keyword>
<sequence>MTLAFGPPRTKKRLGLAPMIDVVFLLLVFFMLASQFGRDRMVPLAMGGAGDAYQGPPRLVLVTAEGLRLNGVPVEAEALAERLAPLTRKKSDAIILQPNASASLQQLMDAAALLTEAGFTGLVVME</sequence>
<organism evidence="9 10">
    <name type="scientific">Leisingera methylohalidivorans DSM 14336</name>
    <dbReference type="NCBI Taxonomy" id="999552"/>
    <lineage>
        <taxon>Bacteria</taxon>
        <taxon>Pseudomonadati</taxon>
        <taxon>Pseudomonadota</taxon>
        <taxon>Alphaproteobacteria</taxon>
        <taxon>Rhodobacterales</taxon>
        <taxon>Roseobacteraceae</taxon>
        <taxon>Leisingera</taxon>
    </lineage>
</organism>
<reference evidence="9 10" key="1">
    <citation type="submission" date="2013-09" db="EMBL/GenBank/DDBJ databases">
        <authorList>
            <consortium name="DOE Joint Genome Institute"/>
            <person name="Klenk H.-P."/>
            <person name="Huntemann M."/>
            <person name="Han J."/>
            <person name="Chen A."/>
            <person name="Kyrpides N."/>
            <person name="Mavromatis K."/>
            <person name="Markowitz V."/>
            <person name="Palaniappan K."/>
            <person name="Ivanova N."/>
            <person name="Schaumberg A."/>
            <person name="Pati A."/>
            <person name="Liolios K."/>
            <person name="Nordberg H.P."/>
            <person name="Cantor M.N."/>
            <person name="Hua S.X."/>
            <person name="Woyke T."/>
        </authorList>
    </citation>
    <scope>NUCLEOTIDE SEQUENCE [LARGE SCALE GENOMIC DNA]</scope>
    <source>
        <strain evidence="9 10">DSM 14336</strain>
    </source>
</reference>
<dbReference type="KEGG" id="lmd:METH_16295"/>
<evidence type="ECO:0000256" key="8">
    <source>
        <dbReference type="SAM" id="Phobius"/>
    </source>
</evidence>
<keyword evidence="7" id="KW-0653">Protein transport</keyword>
<dbReference type="STRING" id="999552.METH_16295"/>
<proteinExistence type="inferred from homology"/>
<dbReference type="EMBL" id="CP006773">
    <property type="protein sequence ID" value="AHD02034.1"/>
    <property type="molecule type" value="Genomic_DNA"/>
</dbReference>
<evidence type="ECO:0000256" key="2">
    <source>
        <dbReference type="ARBA" id="ARBA00005811"/>
    </source>
</evidence>
<evidence type="ECO:0000256" key="5">
    <source>
        <dbReference type="ARBA" id="ARBA00022989"/>
    </source>
</evidence>
<evidence type="ECO:0000256" key="3">
    <source>
        <dbReference type="ARBA" id="ARBA00022475"/>
    </source>
</evidence>
<evidence type="ECO:0000313" key="10">
    <source>
        <dbReference type="Proteomes" id="UP000018780"/>
    </source>
</evidence>
<evidence type="ECO:0000256" key="7">
    <source>
        <dbReference type="RuleBase" id="RU003879"/>
    </source>
</evidence>
<name>V9VWF4_9RHOB</name>
<feature type="transmembrane region" description="Helical" evidence="8">
    <location>
        <begin position="15"/>
        <end position="33"/>
    </location>
</feature>
<dbReference type="Proteomes" id="UP000018780">
    <property type="component" value="Chromosome"/>
</dbReference>
<evidence type="ECO:0000256" key="1">
    <source>
        <dbReference type="ARBA" id="ARBA00004162"/>
    </source>
</evidence>
<gene>
    <name evidence="9" type="ORF">METH_16295</name>
</gene>